<dbReference type="PROSITE" id="PS51450">
    <property type="entry name" value="LRR"/>
    <property type="match status" value="3"/>
</dbReference>
<comment type="caution">
    <text evidence="4">The sequence shown here is derived from an EMBL/GenBank/DDBJ whole genome shotgun (WGS) entry which is preliminary data.</text>
</comment>
<dbReference type="PRINTS" id="PR00019">
    <property type="entry name" value="LEURICHRPT"/>
</dbReference>
<feature type="compositionally biased region" description="Low complexity" evidence="3">
    <location>
        <begin position="421"/>
        <end position="448"/>
    </location>
</feature>
<evidence type="ECO:0000256" key="2">
    <source>
        <dbReference type="ARBA" id="ARBA00022737"/>
    </source>
</evidence>
<dbReference type="InterPro" id="IPR032675">
    <property type="entry name" value="LRR_dom_sf"/>
</dbReference>
<dbReference type="SUPFAM" id="SSF52058">
    <property type="entry name" value="L domain-like"/>
    <property type="match status" value="1"/>
</dbReference>
<evidence type="ECO:0000313" key="4">
    <source>
        <dbReference type="EMBL" id="KAJ8661432.1"/>
    </source>
</evidence>
<keyword evidence="1" id="KW-0433">Leucine-rich repeat</keyword>
<dbReference type="EMBL" id="JARTCD010000008">
    <property type="protein sequence ID" value="KAJ8661432.1"/>
    <property type="molecule type" value="Genomic_DNA"/>
</dbReference>
<dbReference type="Gene3D" id="3.80.10.10">
    <property type="entry name" value="Ribonuclease Inhibitor"/>
    <property type="match status" value="2"/>
</dbReference>
<accession>A0AAD7Y2M7</accession>
<keyword evidence="5" id="KW-1185">Reference proteome</keyword>
<feature type="region of interest" description="Disordered" evidence="3">
    <location>
        <begin position="646"/>
        <end position="671"/>
    </location>
</feature>
<evidence type="ECO:0000256" key="1">
    <source>
        <dbReference type="ARBA" id="ARBA00022614"/>
    </source>
</evidence>
<name>A0AAD7Y2M7_9FUNG</name>
<feature type="compositionally biased region" description="Basic residues" evidence="3">
    <location>
        <begin position="396"/>
        <end position="409"/>
    </location>
</feature>
<feature type="region of interest" description="Disordered" evidence="3">
    <location>
        <begin position="396"/>
        <end position="452"/>
    </location>
</feature>
<dbReference type="SMART" id="SM00364">
    <property type="entry name" value="LRR_BAC"/>
    <property type="match status" value="6"/>
</dbReference>
<evidence type="ECO:0000256" key="3">
    <source>
        <dbReference type="SAM" id="MobiDB-lite"/>
    </source>
</evidence>
<feature type="compositionally biased region" description="Acidic residues" evidence="3">
    <location>
        <begin position="500"/>
        <end position="513"/>
    </location>
</feature>
<dbReference type="GeneID" id="83210114"/>
<dbReference type="Pfam" id="PF13855">
    <property type="entry name" value="LRR_8"/>
    <property type="match status" value="2"/>
</dbReference>
<feature type="compositionally biased region" description="Low complexity" evidence="3">
    <location>
        <begin position="646"/>
        <end position="655"/>
    </location>
</feature>
<dbReference type="Pfam" id="PF00560">
    <property type="entry name" value="LRR_1"/>
    <property type="match status" value="1"/>
</dbReference>
<reference evidence="4 5" key="1">
    <citation type="submission" date="2023-03" db="EMBL/GenBank/DDBJ databases">
        <title>Genome sequence of Lichtheimia ornata CBS 291.66.</title>
        <authorList>
            <person name="Mohabir J.T."/>
            <person name="Shea T.P."/>
            <person name="Kurbessoian T."/>
            <person name="Berby B."/>
            <person name="Fontaine J."/>
            <person name="Livny J."/>
            <person name="Gnirke A."/>
            <person name="Stajich J.E."/>
            <person name="Cuomo C.A."/>
        </authorList>
    </citation>
    <scope>NUCLEOTIDE SEQUENCE [LARGE SCALE GENOMIC DNA]</scope>
    <source>
        <strain evidence="4">CBS 291.66</strain>
    </source>
</reference>
<dbReference type="RefSeq" id="XP_058346345.1">
    <property type="nucleotide sequence ID" value="XM_058482778.1"/>
</dbReference>
<dbReference type="PANTHER" id="PTHR48051">
    <property type="match status" value="1"/>
</dbReference>
<feature type="compositionally biased region" description="Low complexity" evidence="3">
    <location>
        <begin position="514"/>
        <end position="524"/>
    </location>
</feature>
<dbReference type="AlphaFoldDB" id="A0AAD7Y2M7"/>
<protein>
    <submittedName>
        <fullName evidence="4">Uncharacterized protein</fullName>
    </submittedName>
</protein>
<dbReference type="SMART" id="SM00369">
    <property type="entry name" value="LRR_TYP"/>
    <property type="match status" value="7"/>
</dbReference>
<dbReference type="InterPro" id="IPR003591">
    <property type="entry name" value="Leu-rich_rpt_typical-subtyp"/>
</dbReference>
<proteinExistence type="predicted"/>
<dbReference type="InterPro" id="IPR001611">
    <property type="entry name" value="Leu-rich_rpt"/>
</dbReference>
<dbReference type="Proteomes" id="UP001234581">
    <property type="component" value="Unassembled WGS sequence"/>
</dbReference>
<gene>
    <name evidence="4" type="ORF">O0I10_002698</name>
</gene>
<sequence length="693" mass="77841">MPTFAPYLLGGKTLQGVQPPSDHNASHSHSLVDIESCIDDPHLAPLGEHVRADKTQEQQRQQRSKEGQVRIRKKQLRREIREDGVLLLRRRGMESAELSEQLDGLLPPLAPFLNPMTRLQGLVELDISRNRLTQLPPNLAMLNYLKILNVSANRLAAVPSVLYNLGQLEVLNLSQNLITEIPSEMAIRLRRLKTLRMSANRIERIEADLSLWEEMEHLQLGSVFGGNLLTHIPDQIADMQRLQELDLSHNQLRSLPCNMRLERLEHLNVSDNQLDTLPASIAQCQRMRTLNVSKNHLTTLPADLVQLKFLEFFDLSENLLCIMPADILQHMRSTTLLITGNPLIHDISGVTSSNNTSDAYAQIVRQMTMRAVPMSPLCGPRGMGCEGGPSSLVLHRHRHHHHHHHHNRQRSYFDNFDDKGNNSGSSSGSGSGSSSSNSDNTTSSIPRSTTRRSRLQFFHDHDDHDASIDRELLYHARQLNIRGSRPGTPQTLMGVLSPPQDDDDDDDDVDDNAQEQQQQPNQHQLMGNTPVDEDEDEEHVRESMEFQGHHLIHSLREIAARHILKNKAQVPLHMLPIHLAQDLENHSRLCVACQSPFVNEWVTSVQVKSFKGHPAVVHRVRFCSTACWRSCLGKDVIPDDPPIIHDTTTTSTTSSNIHFPPPSPSSTSSISSMSTSNLHWIETTAATTPLASQ</sequence>
<keyword evidence="2" id="KW-0677">Repeat</keyword>
<feature type="region of interest" description="Disordered" evidence="3">
    <location>
        <begin position="51"/>
        <end position="74"/>
    </location>
</feature>
<evidence type="ECO:0000313" key="5">
    <source>
        <dbReference type="Proteomes" id="UP001234581"/>
    </source>
</evidence>
<dbReference type="GO" id="GO:0005737">
    <property type="term" value="C:cytoplasm"/>
    <property type="evidence" value="ECO:0007669"/>
    <property type="project" value="TreeGrafter"/>
</dbReference>
<dbReference type="InterPro" id="IPR050216">
    <property type="entry name" value="LRR_domain-containing"/>
</dbReference>
<feature type="region of interest" description="Disordered" evidence="3">
    <location>
        <begin position="481"/>
        <end position="544"/>
    </location>
</feature>
<dbReference type="PANTHER" id="PTHR48051:SF1">
    <property type="entry name" value="RAS SUPPRESSOR PROTEIN 1"/>
    <property type="match status" value="1"/>
</dbReference>
<organism evidence="4 5">
    <name type="scientific">Lichtheimia ornata</name>
    <dbReference type="NCBI Taxonomy" id="688661"/>
    <lineage>
        <taxon>Eukaryota</taxon>
        <taxon>Fungi</taxon>
        <taxon>Fungi incertae sedis</taxon>
        <taxon>Mucoromycota</taxon>
        <taxon>Mucoromycotina</taxon>
        <taxon>Mucoromycetes</taxon>
        <taxon>Mucorales</taxon>
        <taxon>Lichtheimiaceae</taxon>
        <taxon>Lichtheimia</taxon>
    </lineage>
</organism>